<name>A0A5K7YJM7_9BACT</name>
<evidence type="ECO:0000313" key="4">
    <source>
        <dbReference type="Proteomes" id="UP000427906"/>
    </source>
</evidence>
<evidence type="ECO:0000259" key="2">
    <source>
        <dbReference type="Pfam" id="PF07603"/>
    </source>
</evidence>
<keyword evidence="4" id="KW-1185">Reference proteome</keyword>
<proteinExistence type="predicted"/>
<organism evidence="3 4">
    <name type="scientific">Desulfosarcina alkanivorans</name>
    <dbReference type="NCBI Taxonomy" id="571177"/>
    <lineage>
        <taxon>Bacteria</taxon>
        <taxon>Pseudomonadati</taxon>
        <taxon>Thermodesulfobacteriota</taxon>
        <taxon>Desulfobacteria</taxon>
        <taxon>Desulfobacterales</taxon>
        <taxon>Desulfosarcinaceae</taxon>
        <taxon>Desulfosarcina</taxon>
    </lineage>
</organism>
<evidence type="ECO:0000313" key="3">
    <source>
        <dbReference type="EMBL" id="BBO68713.1"/>
    </source>
</evidence>
<feature type="chain" id="PRO_5024425693" description="Lcl C-terminal domain-containing protein" evidence="1">
    <location>
        <begin position="27"/>
        <end position="161"/>
    </location>
</feature>
<dbReference type="EMBL" id="AP021874">
    <property type="protein sequence ID" value="BBO68713.1"/>
    <property type="molecule type" value="Genomic_DNA"/>
</dbReference>
<dbReference type="OrthoDB" id="5510735at2"/>
<accession>A0A5K7YJM7</accession>
<feature type="signal peptide" evidence="1">
    <location>
        <begin position="1"/>
        <end position="26"/>
    </location>
</feature>
<gene>
    <name evidence="3" type="ORF">DSCA_26430</name>
</gene>
<dbReference type="InterPro" id="IPR011460">
    <property type="entry name" value="Lcl_C"/>
</dbReference>
<keyword evidence="1" id="KW-0732">Signal</keyword>
<evidence type="ECO:0000256" key="1">
    <source>
        <dbReference type="SAM" id="SignalP"/>
    </source>
</evidence>
<dbReference type="RefSeq" id="WP_155316839.1">
    <property type="nucleotide sequence ID" value="NZ_AP021874.1"/>
</dbReference>
<protein>
    <recommendedName>
        <fullName evidence="2">Lcl C-terminal domain-containing protein</fullName>
    </recommendedName>
</protein>
<reference evidence="3 4" key="1">
    <citation type="submission" date="2019-11" db="EMBL/GenBank/DDBJ databases">
        <title>Comparative genomics of hydrocarbon-degrading Desulfosarcina strains.</title>
        <authorList>
            <person name="Watanabe M."/>
            <person name="Kojima H."/>
            <person name="Fukui M."/>
        </authorList>
    </citation>
    <scope>NUCLEOTIDE SEQUENCE [LARGE SCALE GENOMIC DNA]</scope>
    <source>
        <strain evidence="3 4">PL12</strain>
    </source>
</reference>
<dbReference type="Pfam" id="PF07603">
    <property type="entry name" value="Lcl_C"/>
    <property type="match status" value="1"/>
</dbReference>
<dbReference type="KEGG" id="dalk:DSCA_26430"/>
<sequence>MVRRALLSTIAVLIWLALTIGGAAHAGDRFTDNGDGTVTDHEMGLMWAKTDNHGDINWHQAEKWIRYTFPYTLPTMHDDWRLPTLAELQSLVLKGKGYEAACGQWVKIVPVIQLSCGWVWSAETGRLGPTATVFNFDNVYFYSVRKVHQRAYRALPVRTLD</sequence>
<dbReference type="Proteomes" id="UP000427906">
    <property type="component" value="Chromosome"/>
</dbReference>
<feature type="domain" description="Lcl C-terminal" evidence="2">
    <location>
        <begin position="36"/>
        <end position="158"/>
    </location>
</feature>
<dbReference type="AlphaFoldDB" id="A0A5K7YJM7"/>